<evidence type="ECO:0000313" key="5">
    <source>
        <dbReference type="Proteomes" id="UP000261812"/>
    </source>
</evidence>
<dbReference type="PANTHER" id="PTHR43868">
    <property type="entry name" value="OS02G0711200 PROTEIN"/>
    <property type="match status" value="1"/>
</dbReference>
<organism evidence="4 5">
    <name type="scientific">Thermosynechococcus sichuanensis E542</name>
    <dbReference type="NCBI Taxonomy" id="2016101"/>
    <lineage>
        <taxon>Bacteria</taxon>
        <taxon>Bacillati</taxon>
        <taxon>Cyanobacteriota</taxon>
        <taxon>Cyanophyceae</taxon>
        <taxon>Acaryochloridales</taxon>
        <taxon>Thermosynechococcaceae</taxon>
        <taxon>Thermosynechococcus</taxon>
        <taxon>Thermosynechococcus sichuanensis</taxon>
    </lineage>
</organism>
<evidence type="ECO:0000259" key="3">
    <source>
        <dbReference type="Pfam" id="PF17886"/>
    </source>
</evidence>
<evidence type="ECO:0000313" key="4">
    <source>
        <dbReference type="EMBL" id="AXY68024.1"/>
    </source>
</evidence>
<dbReference type="Pfam" id="PF17886">
    <property type="entry name" value="ArsA_HSP20"/>
    <property type="match status" value="1"/>
</dbReference>
<comment type="similarity">
    <text evidence="1">Belongs to the arsA ATPase family.</text>
</comment>
<gene>
    <name evidence="4" type="ORF">D3A95_07635</name>
</gene>
<dbReference type="Proteomes" id="UP000261812">
    <property type="component" value="Chromosome"/>
</dbReference>
<dbReference type="InterPro" id="IPR053262">
    <property type="entry name" value="ArsA_ATPase-like"/>
</dbReference>
<evidence type="ECO:0000256" key="1">
    <source>
        <dbReference type="ARBA" id="ARBA00011040"/>
    </source>
</evidence>
<dbReference type="Pfam" id="PF02374">
    <property type="entry name" value="ArsA_ATPase"/>
    <property type="match status" value="1"/>
</dbReference>
<dbReference type="InterPro" id="IPR025723">
    <property type="entry name" value="ArsA/GET3_ATPase-like"/>
</dbReference>
<name>A0A3B7MF50_9CYAN</name>
<dbReference type="Gene3D" id="3.40.50.300">
    <property type="entry name" value="P-loop containing nucleotide triphosphate hydrolases"/>
    <property type="match status" value="1"/>
</dbReference>
<proteinExistence type="inferred from homology"/>
<dbReference type="InterPro" id="IPR040612">
    <property type="entry name" value="ArsA_HSP20-like"/>
</dbReference>
<feature type="domain" description="ArsA HSP20-like" evidence="3">
    <location>
        <begin position="305"/>
        <end position="365"/>
    </location>
</feature>
<dbReference type="RefSeq" id="WP_181494462.1">
    <property type="nucleotide sequence ID" value="NZ_CP032152.1"/>
</dbReference>
<dbReference type="PANTHER" id="PTHR43868:SF1">
    <property type="entry name" value="P-LOOP CONTAINING NUCLEOSIDE TRIPHOSPHATE HYDROLASES SUPERFAMILY PROTEIN"/>
    <property type="match status" value="1"/>
</dbReference>
<dbReference type="SUPFAM" id="SSF52540">
    <property type="entry name" value="P-loop containing nucleoside triphosphate hydrolases"/>
    <property type="match status" value="1"/>
</dbReference>
<dbReference type="KEGG" id="tsq:D3A95_07635"/>
<accession>A0A3B7MF50</accession>
<dbReference type="EMBL" id="CP032152">
    <property type="protein sequence ID" value="AXY68024.1"/>
    <property type="molecule type" value="Genomic_DNA"/>
</dbReference>
<dbReference type="InterPro" id="IPR027417">
    <property type="entry name" value="P-loop_NTPase"/>
</dbReference>
<protein>
    <submittedName>
        <fullName evidence="4">ArsA family ATPase</fullName>
    </submittedName>
</protein>
<keyword evidence="5" id="KW-1185">Reference proteome</keyword>
<reference evidence="5" key="1">
    <citation type="submission" date="2018-09" db="EMBL/GenBank/DDBJ databases">
        <title>Complete genome sequence of thermophilic cyanobacteria strain Thermosynechococcus elongatus PKUAC-SCTE542.</title>
        <authorList>
            <person name="Liang Y."/>
            <person name="Tang J."/>
            <person name="Daroch M."/>
        </authorList>
    </citation>
    <scope>NUCLEOTIDE SEQUENCE [LARGE SCALE GENOMIC DNA]</scope>
    <source>
        <strain evidence="5">E542</strain>
    </source>
</reference>
<evidence type="ECO:0000259" key="2">
    <source>
        <dbReference type="Pfam" id="PF02374"/>
    </source>
</evidence>
<feature type="domain" description="ArsA/GET3 Anion-transporting ATPase-like" evidence="2">
    <location>
        <begin position="16"/>
        <end position="250"/>
    </location>
</feature>
<dbReference type="AlphaFoldDB" id="A0A3B7MF50"/>
<dbReference type="InterPro" id="IPR008978">
    <property type="entry name" value="HSP20-like_chaperone"/>
</dbReference>
<dbReference type="Gene3D" id="2.60.40.790">
    <property type="match status" value="1"/>
</dbReference>
<sequence length="365" mass="40181">MTRIVTLLGATPEQQTALGLAIAQWFAGQQQRTLLAVPSPATSLQFLIGSPDQGIGWQPKLLSEGLAIAELLATESLNAAWQELSRLVEPYLPQELVGKVYAGELVILPGMDTLLTLNALRVHYSSGEYDVIVYVGGNSQDTLRLIGLPQGLAWYYRRFQRLLDQLDLNAIANAIGGPIASAIMAANIDTQKVRERFGEAKEWIDRGVQIAADPQRLSVFLLTDGTAISTAHTQWLWGSAQQVNVPISEVFCMGEPTPEVSNTFAPLRIAALPKDWRNWQSLVSHLPDLNQLAAAPAPHEFDETQQQVRIFLPGFRKEQVKLSEFSGELTVEAGDQRRHIELPPSLKGKPVRGGKFEAPYLIVSF</sequence>